<evidence type="ECO:0000313" key="2">
    <source>
        <dbReference type="EMBL" id="RUL84603.1"/>
    </source>
</evidence>
<accession>A0A432MFE6</accession>
<gene>
    <name evidence="2" type="ORF">TsocGM_20215</name>
</gene>
<sequence>MVRPMPTLTPDPDRPSNLPEGERLRPTGPLSLDELREFADAVLAGMVENRDVKWDEQGEPLATLKNCGQDRECTWLLYEVDMSAIGMPTDTPLVVHSYAGEAALEWNIGPTPLAKTPRELTSQQTADALNMDVLLDGFRRFVLADSVLFPTSLTKDAGRQSGPILIDPDDCTCCECGGMLEVTDVDDATMSVECENGHAYDLEHDAFDAGFDYVLEYFSRRGSD</sequence>
<dbReference type="Proteomes" id="UP000280296">
    <property type="component" value="Unassembled WGS sequence"/>
</dbReference>
<keyword evidence="3" id="KW-1185">Reference proteome</keyword>
<evidence type="ECO:0000313" key="3">
    <source>
        <dbReference type="Proteomes" id="UP000280296"/>
    </source>
</evidence>
<reference evidence="2 3" key="1">
    <citation type="submission" date="2018-12" db="EMBL/GenBank/DDBJ databases">
        <authorList>
            <person name="Toschakov S.V."/>
        </authorList>
    </citation>
    <scope>NUCLEOTIDE SEQUENCE [LARGE SCALE GENOMIC DNA]</scope>
    <source>
        <strain evidence="2 3">GM2012</strain>
    </source>
</reference>
<reference evidence="2 3" key="2">
    <citation type="submission" date="2019-01" db="EMBL/GenBank/DDBJ databases">
        <title>Tautonia sociabilis, a novel thermotolerant planctomycete of Isosphaeraceae family, isolated from a 4000 m deep subterranean habitat.</title>
        <authorList>
            <person name="Kovaleva O.L."/>
            <person name="Elcheninov A.G."/>
            <person name="Van Heerden E."/>
            <person name="Toshchakov S.V."/>
            <person name="Novikov A."/>
            <person name="Bonch-Osmolovskaya E.A."/>
            <person name="Kublanov I.V."/>
        </authorList>
    </citation>
    <scope>NUCLEOTIDE SEQUENCE [LARGE SCALE GENOMIC DNA]</scope>
    <source>
        <strain evidence="2 3">GM2012</strain>
    </source>
</reference>
<proteinExistence type="predicted"/>
<dbReference type="OrthoDB" id="283318at2"/>
<dbReference type="EMBL" id="RYZH01000048">
    <property type="protein sequence ID" value="RUL84603.1"/>
    <property type="molecule type" value="Genomic_DNA"/>
</dbReference>
<organism evidence="2 3">
    <name type="scientific">Tautonia sociabilis</name>
    <dbReference type="NCBI Taxonomy" id="2080755"/>
    <lineage>
        <taxon>Bacteria</taxon>
        <taxon>Pseudomonadati</taxon>
        <taxon>Planctomycetota</taxon>
        <taxon>Planctomycetia</taxon>
        <taxon>Isosphaerales</taxon>
        <taxon>Isosphaeraceae</taxon>
        <taxon>Tautonia</taxon>
    </lineage>
</organism>
<evidence type="ECO:0000256" key="1">
    <source>
        <dbReference type="SAM" id="MobiDB-lite"/>
    </source>
</evidence>
<dbReference type="AlphaFoldDB" id="A0A432MFE6"/>
<name>A0A432MFE6_9BACT</name>
<protein>
    <submittedName>
        <fullName evidence="2">Uncharacterized protein</fullName>
    </submittedName>
</protein>
<dbReference type="RefSeq" id="WP_126727276.1">
    <property type="nucleotide sequence ID" value="NZ_RYZH01000048.1"/>
</dbReference>
<comment type="caution">
    <text evidence="2">The sequence shown here is derived from an EMBL/GenBank/DDBJ whole genome shotgun (WGS) entry which is preliminary data.</text>
</comment>
<feature type="region of interest" description="Disordered" evidence="1">
    <location>
        <begin position="1"/>
        <end position="29"/>
    </location>
</feature>